<feature type="transmembrane region" description="Helical" evidence="13">
    <location>
        <begin position="120"/>
        <end position="138"/>
    </location>
</feature>
<dbReference type="Pfam" id="PF01794">
    <property type="entry name" value="Ferric_reduct"/>
    <property type="match status" value="1"/>
</dbReference>
<comment type="cofactor">
    <cofactor evidence="1">
        <name>FAD</name>
        <dbReference type="ChEBI" id="CHEBI:57692"/>
    </cofactor>
</comment>
<evidence type="ECO:0000313" key="15">
    <source>
        <dbReference type="EMBL" id="GAA1663645.1"/>
    </source>
</evidence>
<evidence type="ECO:0000256" key="10">
    <source>
        <dbReference type="ARBA" id="ARBA00023004"/>
    </source>
</evidence>
<gene>
    <name evidence="15" type="ORF">GCM10009733_071650</name>
</gene>
<name>A0ABP4RX55_9ACTN</name>
<keyword evidence="5" id="KW-0001">2Fe-2S</keyword>
<dbReference type="SUPFAM" id="SSF63380">
    <property type="entry name" value="Riboflavin synthase domain-like"/>
    <property type="match status" value="1"/>
</dbReference>
<evidence type="ECO:0000256" key="9">
    <source>
        <dbReference type="ARBA" id="ARBA00023002"/>
    </source>
</evidence>
<feature type="transmembrane region" description="Helical" evidence="13">
    <location>
        <begin position="183"/>
        <end position="202"/>
    </location>
</feature>
<keyword evidence="3" id="KW-0285">Flavoprotein</keyword>
<evidence type="ECO:0000256" key="4">
    <source>
        <dbReference type="ARBA" id="ARBA00022692"/>
    </source>
</evidence>
<keyword evidence="11" id="KW-0411">Iron-sulfur</keyword>
<dbReference type="PROSITE" id="PS51384">
    <property type="entry name" value="FAD_FR"/>
    <property type="match status" value="1"/>
</dbReference>
<comment type="caution">
    <text evidence="15">The sequence shown here is derived from an EMBL/GenBank/DDBJ whole genome shotgun (WGS) entry which is preliminary data.</text>
</comment>
<reference evidence="16" key="1">
    <citation type="journal article" date="2019" name="Int. J. Syst. Evol. Microbiol.">
        <title>The Global Catalogue of Microorganisms (GCM) 10K type strain sequencing project: providing services to taxonomists for standard genome sequencing and annotation.</title>
        <authorList>
            <consortium name="The Broad Institute Genomics Platform"/>
            <consortium name="The Broad Institute Genome Sequencing Center for Infectious Disease"/>
            <person name="Wu L."/>
            <person name="Ma J."/>
        </authorList>
    </citation>
    <scope>NUCLEOTIDE SEQUENCE [LARGE SCALE GENOMIC DNA]</scope>
    <source>
        <strain evidence="16">JCM 13929</strain>
    </source>
</reference>
<dbReference type="PRINTS" id="PR00409">
    <property type="entry name" value="PHDIOXRDTASE"/>
</dbReference>
<evidence type="ECO:0000256" key="13">
    <source>
        <dbReference type="SAM" id="Phobius"/>
    </source>
</evidence>
<dbReference type="InterPro" id="IPR050415">
    <property type="entry name" value="MRET"/>
</dbReference>
<keyword evidence="16" id="KW-1185">Reference proteome</keyword>
<evidence type="ECO:0000313" key="16">
    <source>
        <dbReference type="Proteomes" id="UP001500064"/>
    </source>
</evidence>
<keyword evidence="8 13" id="KW-1133">Transmembrane helix</keyword>
<evidence type="ECO:0000259" key="14">
    <source>
        <dbReference type="PROSITE" id="PS51384"/>
    </source>
</evidence>
<dbReference type="Pfam" id="PF00175">
    <property type="entry name" value="NAD_binding_1"/>
    <property type="match status" value="1"/>
</dbReference>
<dbReference type="InterPro" id="IPR001433">
    <property type="entry name" value="OxRdtase_FAD/NAD-bd"/>
</dbReference>
<sequence>MSPEWLLAVVAAGAVAVLLLWWRSTPSVAGLDDWLTEAGRVTGLLAGYGLAVLLGLMARIPALERGVGSDRVARWHAMGGRYVIGLITAHVLMIIWGYALAERIGVVDETAAMVLSFPDMMKATAALLLLLGVGLVSARAARRRLRYETWFYLHFYTYLAAWLAFGHQLATGAQFTGDRMAQVAWYILYLGVAALLVWYRFLGPVRLWARHRLRVSRVTTDAPGVVSIHVTGRGLRRLGAEPGQFFRWRFLARGLWWSANPYSLSAAPEADELRITVKALGDHSAALPRLWPGTPVLAEGPYGGFTARLGRGGKSLLIAGGVGITPLRTLFETLPGRVTLLYRARTPEELLFQDELEEIARARGDATLYLSTGPRAPGLFDGLNHLLPDLREHDVYVCGPPTMTRAAIKALRSAGVANHQIHHESFEF</sequence>
<evidence type="ECO:0000256" key="2">
    <source>
        <dbReference type="ARBA" id="ARBA00004141"/>
    </source>
</evidence>
<dbReference type="InterPro" id="IPR017938">
    <property type="entry name" value="Riboflavin_synthase-like_b-brl"/>
</dbReference>
<comment type="subcellular location">
    <subcellularLocation>
        <location evidence="2">Membrane</location>
        <topology evidence="2">Multi-pass membrane protein</topology>
    </subcellularLocation>
</comment>
<dbReference type="Proteomes" id="UP001500064">
    <property type="component" value="Unassembled WGS sequence"/>
</dbReference>
<feature type="transmembrane region" description="Helical" evidence="13">
    <location>
        <begin position="45"/>
        <end position="62"/>
    </location>
</feature>
<dbReference type="InterPro" id="IPR017927">
    <property type="entry name" value="FAD-bd_FR_type"/>
</dbReference>
<dbReference type="InterPro" id="IPR013130">
    <property type="entry name" value="Fe3_Rdtase_TM_dom"/>
</dbReference>
<evidence type="ECO:0000256" key="6">
    <source>
        <dbReference type="ARBA" id="ARBA00022723"/>
    </source>
</evidence>
<dbReference type="Gene3D" id="3.40.50.80">
    <property type="entry name" value="Nucleotide-binding domain of ferredoxin-NADP reductase (FNR) module"/>
    <property type="match status" value="1"/>
</dbReference>
<organism evidence="15 16">
    <name type="scientific">Nonomuraea maheshkhaliensis</name>
    <dbReference type="NCBI Taxonomy" id="419590"/>
    <lineage>
        <taxon>Bacteria</taxon>
        <taxon>Bacillati</taxon>
        <taxon>Actinomycetota</taxon>
        <taxon>Actinomycetes</taxon>
        <taxon>Streptosporangiales</taxon>
        <taxon>Streptosporangiaceae</taxon>
        <taxon>Nonomuraea</taxon>
    </lineage>
</organism>
<keyword evidence="10" id="KW-0408">Iron</keyword>
<evidence type="ECO:0000256" key="12">
    <source>
        <dbReference type="ARBA" id="ARBA00023136"/>
    </source>
</evidence>
<dbReference type="PANTHER" id="PTHR47354">
    <property type="entry name" value="NADH OXIDOREDUCTASE HCR"/>
    <property type="match status" value="1"/>
</dbReference>
<dbReference type="SUPFAM" id="SSF52343">
    <property type="entry name" value="Ferredoxin reductase-like, C-terminal NADP-linked domain"/>
    <property type="match status" value="1"/>
</dbReference>
<keyword evidence="6" id="KW-0479">Metal-binding</keyword>
<evidence type="ECO:0000256" key="1">
    <source>
        <dbReference type="ARBA" id="ARBA00001974"/>
    </source>
</evidence>
<evidence type="ECO:0000256" key="8">
    <source>
        <dbReference type="ARBA" id="ARBA00022989"/>
    </source>
</evidence>
<dbReference type="PANTHER" id="PTHR47354:SF8">
    <property type="entry name" value="1,2-PHENYLACETYL-COA EPOXIDASE, SUBUNIT E"/>
    <property type="match status" value="1"/>
</dbReference>
<evidence type="ECO:0000256" key="11">
    <source>
        <dbReference type="ARBA" id="ARBA00023014"/>
    </source>
</evidence>
<dbReference type="Gene3D" id="2.40.30.10">
    <property type="entry name" value="Translation factors"/>
    <property type="match status" value="1"/>
</dbReference>
<feature type="transmembrane region" description="Helical" evidence="13">
    <location>
        <begin position="82"/>
        <end position="100"/>
    </location>
</feature>
<keyword evidence="4 13" id="KW-0812">Transmembrane</keyword>
<feature type="domain" description="FAD-binding FR-type" evidence="14">
    <location>
        <begin position="208"/>
        <end position="308"/>
    </location>
</feature>
<proteinExistence type="predicted"/>
<feature type="transmembrane region" description="Helical" evidence="13">
    <location>
        <begin position="150"/>
        <end position="171"/>
    </location>
</feature>
<dbReference type="InterPro" id="IPR039261">
    <property type="entry name" value="FNR_nucleotide-bd"/>
</dbReference>
<accession>A0ABP4RX55</accession>
<protein>
    <submittedName>
        <fullName evidence="15">Ferredoxin reductase family protein</fullName>
    </submittedName>
</protein>
<evidence type="ECO:0000256" key="3">
    <source>
        <dbReference type="ARBA" id="ARBA00022630"/>
    </source>
</evidence>
<dbReference type="CDD" id="cd06198">
    <property type="entry name" value="FNR_like_3"/>
    <property type="match status" value="1"/>
</dbReference>
<evidence type="ECO:0000256" key="5">
    <source>
        <dbReference type="ARBA" id="ARBA00022714"/>
    </source>
</evidence>
<keyword evidence="7" id="KW-0274">FAD</keyword>
<keyword evidence="9" id="KW-0560">Oxidoreductase</keyword>
<evidence type="ECO:0000256" key="7">
    <source>
        <dbReference type="ARBA" id="ARBA00022827"/>
    </source>
</evidence>
<dbReference type="EMBL" id="BAAAMU010000069">
    <property type="protein sequence ID" value="GAA1663645.1"/>
    <property type="molecule type" value="Genomic_DNA"/>
</dbReference>
<keyword evidence="12 13" id="KW-0472">Membrane</keyword>